<feature type="signal peptide" evidence="1">
    <location>
        <begin position="1"/>
        <end position="20"/>
    </location>
</feature>
<dbReference type="STRING" id="282199.GCA_001049735_00645"/>
<dbReference type="EMBL" id="CVQV01000003">
    <property type="protein sequence ID" value="CRK74610.1"/>
    <property type="molecule type" value="Genomic_DNA"/>
</dbReference>
<proteinExistence type="predicted"/>
<dbReference type="RefSeq" id="WP_048597926.1">
    <property type="nucleotide sequence ID" value="NZ_CBFHGK010000001.1"/>
</dbReference>
<accession>A0A0U1NIQ9</accession>
<protein>
    <recommendedName>
        <fullName evidence="4">DUF5333 domain-containing protein</fullName>
    </recommendedName>
</protein>
<evidence type="ECO:0000313" key="3">
    <source>
        <dbReference type="Proteomes" id="UP000048949"/>
    </source>
</evidence>
<sequence length="133" mass="14400">MKSILFAVVFVISSAQASLAKEPLSNVAYINDRLFAAAVGDQIRRNCDRISARMLRVLADANRLKNHAVALGYTEAEINAYVKNDAEKAKMKQRRDAYLADNGALGQGAEAYCALGRAEIARGSLIGSLLKAR</sequence>
<dbReference type="Proteomes" id="UP000048949">
    <property type="component" value="Unassembled WGS sequence"/>
</dbReference>
<dbReference type="Pfam" id="PF17267">
    <property type="entry name" value="DUF5333"/>
    <property type="match status" value="1"/>
</dbReference>
<evidence type="ECO:0000313" key="2">
    <source>
        <dbReference type="EMBL" id="CRK74610.1"/>
    </source>
</evidence>
<dbReference type="AlphaFoldDB" id="A0A0U1NIQ9"/>
<organism evidence="2 3">
    <name type="scientific">Nereida ignava</name>
    <dbReference type="NCBI Taxonomy" id="282199"/>
    <lineage>
        <taxon>Bacteria</taxon>
        <taxon>Pseudomonadati</taxon>
        <taxon>Pseudomonadota</taxon>
        <taxon>Alphaproteobacteria</taxon>
        <taxon>Rhodobacterales</taxon>
        <taxon>Roseobacteraceae</taxon>
        <taxon>Nereida</taxon>
    </lineage>
</organism>
<reference evidence="2 3" key="1">
    <citation type="submission" date="2015-04" db="EMBL/GenBank/DDBJ databases">
        <authorList>
            <person name="Syromyatnikov M.Y."/>
            <person name="Popov V.N."/>
        </authorList>
    </citation>
    <scope>NUCLEOTIDE SEQUENCE [LARGE SCALE GENOMIC DNA]</scope>
    <source>
        <strain evidence="2 3">CECT 5292</strain>
    </source>
</reference>
<dbReference type="InterPro" id="IPR020349">
    <property type="entry name" value="Uncharacterised_14.7kDa"/>
</dbReference>
<keyword evidence="3" id="KW-1185">Reference proteome</keyword>
<name>A0A0U1NIQ9_9RHOB</name>
<keyword evidence="1" id="KW-0732">Signal</keyword>
<evidence type="ECO:0000256" key="1">
    <source>
        <dbReference type="SAM" id="SignalP"/>
    </source>
</evidence>
<dbReference type="OrthoDB" id="7658992at2"/>
<gene>
    <name evidence="2" type="ORF">NIG5292_00645</name>
</gene>
<evidence type="ECO:0008006" key="4">
    <source>
        <dbReference type="Google" id="ProtNLM"/>
    </source>
</evidence>
<feature type="chain" id="PRO_5006712183" description="DUF5333 domain-containing protein" evidence="1">
    <location>
        <begin position="21"/>
        <end position="133"/>
    </location>
</feature>